<gene>
    <name evidence="3" type="ORF">HLPCO_003086</name>
</gene>
<keyword evidence="1" id="KW-0408">Iron</keyword>
<dbReference type="STRING" id="1033810.HLPCO_003086"/>
<reference evidence="3 4" key="2">
    <citation type="journal article" date="2013" name="PLoS ONE">
        <title>INDIGO - INtegrated Data Warehouse of MIcrobial GenOmes with Examples from the Red Sea Extremophiles.</title>
        <authorList>
            <person name="Alam I."/>
            <person name="Antunes A."/>
            <person name="Kamau A.A."/>
            <person name="Ba Alawi W."/>
            <person name="Kalkatawi M."/>
            <person name="Stingl U."/>
            <person name="Bajic V.B."/>
        </authorList>
    </citation>
    <scope>NUCLEOTIDE SEQUENCE [LARGE SCALE GENOMIC DNA]</scope>
    <source>
        <strain evidence="3 4">SSD-17B</strain>
    </source>
</reference>
<accession>U2DQP1</accession>
<dbReference type="Pfam" id="PF04023">
    <property type="entry name" value="FeoA"/>
    <property type="match status" value="1"/>
</dbReference>
<dbReference type="eggNOG" id="COG1918">
    <property type="taxonomic scope" value="Bacteria"/>
</dbReference>
<evidence type="ECO:0000259" key="2">
    <source>
        <dbReference type="SMART" id="SM00899"/>
    </source>
</evidence>
<dbReference type="InParanoid" id="U2DQP1"/>
<evidence type="ECO:0000256" key="1">
    <source>
        <dbReference type="ARBA" id="ARBA00023004"/>
    </source>
</evidence>
<dbReference type="SMART" id="SM00899">
    <property type="entry name" value="FeoA"/>
    <property type="match status" value="1"/>
</dbReference>
<dbReference type="InterPro" id="IPR038157">
    <property type="entry name" value="FeoA_core_dom"/>
</dbReference>
<dbReference type="SUPFAM" id="SSF50037">
    <property type="entry name" value="C-terminal domain of transcriptional repressors"/>
    <property type="match status" value="1"/>
</dbReference>
<dbReference type="GO" id="GO:0046914">
    <property type="term" value="F:transition metal ion binding"/>
    <property type="evidence" value="ECO:0007669"/>
    <property type="project" value="InterPro"/>
</dbReference>
<comment type="caution">
    <text evidence="3">The sequence shown here is derived from an EMBL/GenBank/DDBJ whole genome shotgun (WGS) entry which is preliminary data.</text>
</comment>
<evidence type="ECO:0000313" key="3">
    <source>
        <dbReference type="EMBL" id="ERJ10922.1"/>
    </source>
</evidence>
<keyword evidence="4" id="KW-1185">Reference proteome</keyword>
<protein>
    <submittedName>
        <fullName evidence="3">Ferrous iron transport protein</fullName>
    </submittedName>
</protein>
<name>U2DQP1_9MOLU</name>
<organism evidence="3 4">
    <name type="scientific">Haloplasma contractile SSD-17B</name>
    <dbReference type="NCBI Taxonomy" id="1033810"/>
    <lineage>
        <taxon>Bacteria</taxon>
        <taxon>Bacillati</taxon>
        <taxon>Mycoplasmatota</taxon>
        <taxon>Mollicutes</taxon>
        <taxon>Haloplasmatales</taxon>
        <taxon>Haloplasmataceae</taxon>
        <taxon>Haloplasma</taxon>
    </lineage>
</organism>
<proteinExistence type="predicted"/>
<feature type="domain" description="Ferrous iron transporter FeoA-like" evidence="2">
    <location>
        <begin position="3"/>
        <end position="72"/>
    </location>
</feature>
<dbReference type="Gene3D" id="2.30.30.90">
    <property type="match status" value="1"/>
</dbReference>
<evidence type="ECO:0000313" key="4">
    <source>
        <dbReference type="Proteomes" id="UP000005707"/>
    </source>
</evidence>
<dbReference type="InterPro" id="IPR008988">
    <property type="entry name" value="Transcriptional_repressor_C"/>
</dbReference>
<dbReference type="InterPro" id="IPR007167">
    <property type="entry name" value="Fe-transptr_FeoA-like"/>
</dbReference>
<dbReference type="EMBL" id="AFNU02000023">
    <property type="protein sequence ID" value="ERJ10922.1"/>
    <property type="molecule type" value="Genomic_DNA"/>
</dbReference>
<sequence>MNMNISEGKKGVTYTVKSVNGDHEMNTFLFSLGCFSGEKITIIKKMRSNFIVNIKGGRYGIDKDLASVIEVI</sequence>
<reference evidence="3 4" key="1">
    <citation type="journal article" date="2011" name="J. Bacteriol.">
        <title>Genome sequence of Haloplasma contractile, an unusual contractile bacterium from a deep-sea anoxic brine lake.</title>
        <authorList>
            <person name="Antunes A."/>
            <person name="Alam I."/>
            <person name="El Dorry H."/>
            <person name="Siam R."/>
            <person name="Robertson A."/>
            <person name="Bajic V.B."/>
            <person name="Stingl U."/>
        </authorList>
    </citation>
    <scope>NUCLEOTIDE SEQUENCE [LARGE SCALE GENOMIC DNA]</scope>
    <source>
        <strain evidence="3 4">SSD-17B</strain>
    </source>
</reference>
<dbReference type="Proteomes" id="UP000005707">
    <property type="component" value="Unassembled WGS sequence"/>
</dbReference>
<dbReference type="AlphaFoldDB" id="U2DQP1"/>